<evidence type="ECO:0000256" key="6">
    <source>
        <dbReference type="SAM" id="Coils"/>
    </source>
</evidence>
<dbReference type="SMART" id="SM00719">
    <property type="entry name" value="Plus3"/>
    <property type="match status" value="1"/>
</dbReference>
<evidence type="ECO:0000256" key="3">
    <source>
        <dbReference type="ARBA" id="ARBA00022833"/>
    </source>
</evidence>
<dbReference type="InterPro" id="IPR019835">
    <property type="entry name" value="SWIB_domain"/>
</dbReference>
<dbReference type="GO" id="GO:0003677">
    <property type="term" value="F:DNA binding"/>
    <property type="evidence" value="ECO:0007669"/>
    <property type="project" value="UniProtKB-KW"/>
</dbReference>
<dbReference type="PANTHER" id="PTHR46695">
    <property type="entry name" value="ZINC FINGER CCCH DOMAIN-CONTAINING PROTEIN 44-RELATED"/>
    <property type="match status" value="1"/>
</dbReference>
<dbReference type="PROSITE" id="PS51925">
    <property type="entry name" value="SWIB_MDM2"/>
    <property type="match status" value="1"/>
</dbReference>
<evidence type="ECO:0000259" key="11">
    <source>
        <dbReference type="PROSITE" id="PS51360"/>
    </source>
</evidence>
<feature type="domain" description="PHD-type" evidence="8">
    <location>
        <begin position="393"/>
        <end position="459"/>
    </location>
</feature>
<dbReference type="InterPro" id="IPR000571">
    <property type="entry name" value="Znf_CCCH"/>
</dbReference>
<keyword evidence="6" id="KW-0175">Coiled coil</keyword>
<dbReference type="Pfam" id="PF25980">
    <property type="entry name" value="NERD_plant"/>
    <property type="match status" value="1"/>
</dbReference>
<dbReference type="InterPro" id="IPR019787">
    <property type="entry name" value="Znf_PHD-finger"/>
</dbReference>
<feature type="region of interest" description="Disordered" evidence="7">
    <location>
        <begin position="533"/>
        <end position="600"/>
    </location>
</feature>
<feature type="compositionally biased region" description="Polar residues" evidence="7">
    <location>
        <begin position="1274"/>
        <end position="1284"/>
    </location>
</feature>
<dbReference type="Proteomes" id="UP000283530">
    <property type="component" value="Unassembled WGS sequence"/>
</dbReference>
<keyword evidence="14" id="KW-1185">Reference proteome</keyword>
<feature type="region of interest" description="Disordered" evidence="7">
    <location>
        <begin position="352"/>
        <end position="384"/>
    </location>
</feature>
<feature type="domain" description="Plus3" evidence="11">
    <location>
        <begin position="752"/>
        <end position="885"/>
    </location>
</feature>
<dbReference type="Pfam" id="PF02213">
    <property type="entry name" value="GYF"/>
    <property type="match status" value="1"/>
</dbReference>
<dbReference type="Gene3D" id="3.30.40.10">
    <property type="entry name" value="Zinc/RING finger domain, C3HC4 (zinc finger)"/>
    <property type="match status" value="1"/>
</dbReference>
<feature type="compositionally biased region" description="Basic residues" evidence="7">
    <location>
        <begin position="580"/>
        <end position="589"/>
    </location>
</feature>
<feature type="region of interest" description="Disordered" evidence="7">
    <location>
        <begin position="1613"/>
        <end position="1677"/>
    </location>
</feature>
<feature type="region of interest" description="Disordered" evidence="7">
    <location>
        <begin position="1228"/>
        <end position="1427"/>
    </location>
</feature>
<feature type="compositionally biased region" description="Basic and acidic residues" evidence="7">
    <location>
        <begin position="949"/>
        <end position="971"/>
    </location>
</feature>
<evidence type="ECO:0000259" key="10">
    <source>
        <dbReference type="PROSITE" id="PS50829"/>
    </source>
</evidence>
<dbReference type="InterPro" id="IPR035445">
    <property type="entry name" value="GYF-like_dom_sf"/>
</dbReference>
<organism evidence="13 14">
    <name type="scientific">Cinnamomum micranthum f. kanehirae</name>
    <dbReference type="NCBI Taxonomy" id="337451"/>
    <lineage>
        <taxon>Eukaryota</taxon>
        <taxon>Viridiplantae</taxon>
        <taxon>Streptophyta</taxon>
        <taxon>Embryophyta</taxon>
        <taxon>Tracheophyta</taxon>
        <taxon>Spermatophyta</taxon>
        <taxon>Magnoliopsida</taxon>
        <taxon>Magnoliidae</taxon>
        <taxon>Laurales</taxon>
        <taxon>Lauraceae</taxon>
        <taxon>Cinnamomum</taxon>
    </lineage>
</organism>
<feature type="domain" description="GYF" evidence="10">
    <location>
        <begin position="1092"/>
        <end position="1146"/>
    </location>
</feature>
<dbReference type="InterPro" id="IPR019786">
    <property type="entry name" value="Zinc_finger_PHD-type_CS"/>
</dbReference>
<evidence type="ECO:0000313" key="14">
    <source>
        <dbReference type="Proteomes" id="UP000283530"/>
    </source>
</evidence>
<evidence type="ECO:0000259" key="12">
    <source>
        <dbReference type="PROSITE" id="PS51925"/>
    </source>
</evidence>
<dbReference type="InterPro" id="IPR058668">
    <property type="entry name" value="NERD_dom"/>
</dbReference>
<dbReference type="CDD" id="cd15568">
    <property type="entry name" value="PHD5_NSD"/>
    <property type="match status" value="1"/>
</dbReference>
<feature type="region of interest" description="Disordered" evidence="7">
    <location>
        <begin position="1"/>
        <end position="20"/>
    </location>
</feature>
<dbReference type="InterPro" id="IPR036885">
    <property type="entry name" value="SWIB_MDM2_dom_sf"/>
</dbReference>
<feature type="compositionally biased region" description="Basic residues" evidence="7">
    <location>
        <begin position="364"/>
        <end position="377"/>
    </location>
</feature>
<dbReference type="PROSITE" id="PS50829">
    <property type="entry name" value="GYF"/>
    <property type="match status" value="1"/>
</dbReference>
<accession>A0A443NKX6</accession>
<feature type="domain" description="DM2" evidence="12">
    <location>
        <begin position="612"/>
        <end position="695"/>
    </location>
</feature>
<feature type="region of interest" description="Disordered" evidence="7">
    <location>
        <begin position="1179"/>
        <end position="1205"/>
    </location>
</feature>
<evidence type="ECO:0000259" key="9">
    <source>
        <dbReference type="PROSITE" id="PS50103"/>
    </source>
</evidence>
<dbReference type="InterPro" id="IPR013083">
    <property type="entry name" value="Znf_RING/FYVE/PHD"/>
</dbReference>
<dbReference type="Pfam" id="PF03126">
    <property type="entry name" value="Plus-3"/>
    <property type="match status" value="1"/>
</dbReference>
<dbReference type="SMART" id="SM00151">
    <property type="entry name" value="SWIB"/>
    <property type="match status" value="1"/>
</dbReference>
<dbReference type="CDD" id="cd00072">
    <property type="entry name" value="GYF"/>
    <property type="match status" value="1"/>
</dbReference>
<proteinExistence type="predicted"/>
<feature type="zinc finger region" description="C3H1-type" evidence="5">
    <location>
        <begin position="1674"/>
        <end position="1699"/>
    </location>
</feature>
<dbReference type="Gene3D" id="1.10.245.10">
    <property type="entry name" value="SWIB/MDM2 domain"/>
    <property type="match status" value="1"/>
</dbReference>
<evidence type="ECO:0000256" key="4">
    <source>
        <dbReference type="ARBA" id="ARBA00023125"/>
    </source>
</evidence>
<dbReference type="InterPro" id="IPR001965">
    <property type="entry name" value="Znf_PHD"/>
</dbReference>
<dbReference type="FunFam" id="3.30.40.10:FF:000303">
    <property type="entry name" value="Zinc finger CCCH domain-containing protein 19"/>
    <property type="match status" value="1"/>
</dbReference>
<dbReference type="SUPFAM" id="SSF57903">
    <property type="entry name" value="FYVE/PHD zinc finger"/>
    <property type="match status" value="1"/>
</dbReference>
<reference evidence="13 14" key="1">
    <citation type="journal article" date="2019" name="Nat. Plants">
        <title>Stout camphor tree genome fills gaps in understanding of flowering plant genome evolution.</title>
        <authorList>
            <person name="Chaw S.M."/>
            <person name="Liu Y.C."/>
            <person name="Wu Y.W."/>
            <person name="Wang H.Y."/>
            <person name="Lin C.I."/>
            <person name="Wu C.S."/>
            <person name="Ke H.M."/>
            <person name="Chang L.Y."/>
            <person name="Hsu C.Y."/>
            <person name="Yang H.T."/>
            <person name="Sudianto E."/>
            <person name="Hsu M.H."/>
            <person name="Wu K.P."/>
            <person name="Wang L.N."/>
            <person name="Leebens-Mack J.H."/>
            <person name="Tsai I.J."/>
        </authorList>
    </citation>
    <scope>NUCLEOTIDE SEQUENCE [LARGE SCALE GENOMIC DNA]</scope>
    <source>
        <strain evidence="14">cv. Chaw 1501</strain>
        <tissue evidence="13">Young leaves</tissue>
    </source>
</reference>
<dbReference type="SUPFAM" id="SSF47592">
    <property type="entry name" value="SWIB/MDM2 domain"/>
    <property type="match status" value="1"/>
</dbReference>
<feature type="compositionally biased region" description="Polar residues" evidence="7">
    <location>
        <begin position="533"/>
        <end position="543"/>
    </location>
</feature>
<dbReference type="STRING" id="337451.A0A443NKX6"/>
<dbReference type="SMART" id="SM00249">
    <property type="entry name" value="PHD"/>
    <property type="match status" value="1"/>
</dbReference>
<evidence type="ECO:0000256" key="1">
    <source>
        <dbReference type="ARBA" id="ARBA00022723"/>
    </source>
</evidence>
<feature type="compositionally biased region" description="Low complexity" evidence="7">
    <location>
        <begin position="1058"/>
        <end position="1075"/>
    </location>
</feature>
<dbReference type="PROSITE" id="PS50103">
    <property type="entry name" value="ZF_C3H1"/>
    <property type="match status" value="1"/>
</dbReference>
<dbReference type="PROSITE" id="PS01359">
    <property type="entry name" value="ZF_PHD_1"/>
    <property type="match status" value="1"/>
</dbReference>
<feature type="compositionally biased region" description="Low complexity" evidence="7">
    <location>
        <begin position="1285"/>
        <end position="1299"/>
    </location>
</feature>
<keyword evidence="1 5" id="KW-0479">Metal-binding</keyword>
<dbReference type="PROSITE" id="PS51360">
    <property type="entry name" value="PLUS3"/>
    <property type="match status" value="1"/>
</dbReference>
<dbReference type="OrthoDB" id="6415790at2759"/>
<dbReference type="CDD" id="cd10567">
    <property type="entry name" value="SWIB-MDM2_like"/>
    <property type="match status" value="1"/>
</dbReference>
<dbReference type="InterPro" id="IPR011011">
    <property type="entry name" value="Znf_FYVE_PHD"/>
</dbReference>
<protein>
    <submittedName>
        <fullName evidence="13">Zinc finger CCCH domain-containing protein 19</fullName>
    </submittedName>
</protein>
<keyword evidence="3 5" id="KW-0862">Zinc</keyword>
<keyword evidence="4" id="KW-0238">DNA-binding</keyword>
<feature type="compositionally biased region" description="Polar residues" evidence="7">
    <location>
        <begin position="1360"/>
        <end position="1374"/>
    </location>
</feature>
<dbReference type="SMART" id="SM00444">
    <property type="entry name" value="GYF"/>
    <property type="match status" value="1"/>
</dbReference>
<dbReference type="SUPFAM" id="SSF55277">
    <property type="entry name" value="GYF domain"/>
    <property type="match status" value="1"/>
</dbReference>
<evidence type="ECO:0000256" key="5">
    <source>
        <dbReference type="PROSITE-ProRule" id="PRU00723"/>
    </source>
</evidence>
<dbReference type="InterPro" id="IPR003169">
    <property type="entry name" value="GYF"/>
</dbReference>
<evidence type="ECO:0000256" key="7">
    <source>
        <dbReference type="SAM" id="MobiDB-lite"/>
    </source>
</evidence>
<dbReference type="PANTHER" id="PTHR46695:SF5">
    <property type="entry name" value="RNA POLYMERASE-ASSOCIATED PROTEIN RTF1 HOMOLOG"/>
    <property type="match status" value="1"/>
</dbReference>
<feature type="compositionally biased region" description="Polar residues" evidence="7">
    <location>
        <begin position="1332"/>
        <end position="1341"/>
    </location>
</feature>
<name>A0A443NKX6_9MAGN</name>
<evidence type="ECO:0000259" key="8">
    <source>
        <dbReference type="PROSITE" id="PS50016"/>
    </source>
</evidence>
<comment type="caution">
    <text evidence="13">The sequence shown here is derived from an EMBL/GenBank/DDBJ whole genome shotgun (WGS) entry which is preliminary data.</text>
</comment>
<feature type="domain" description="C3H1-type" evidence="9">
    <location>
        <begin position="1674"/>
        <end position="1699"/>
    </location>
</feature>
<dbReference type="SUPFAM" id="SSF159042">
    <property type="entry name" value="Plus3-like"/>
    <property type="match status" value="1"/>
</dbReference>
<evidence type="ECO:0000256" key="2">
    <source>
        <dbReference type="ARBA" id="ARBA00022771"/>
    </source>
</evidence>
<dbReference type="Pfam" id="PF02201">
    <property type="entry name" value="SWIB"/>
    <property type="match status" value="1"/>
</dbReference>
<feature type="region of interest" description="Disordered" evidence="7">
    <location>
        <begin position="925"/>
        <end position="1075"/>
    </location>
</feature>
<feature type="compositionally biased region" description="Polar residues" evidence="7">
    <location>
        <begin position="1230"/>
        <end position="1252"/>
    </location>
</feature>
<keyword evidence="2 5" id="KW-0863">Zinc-finger</keyword>
<dbReference type="InterPro" id="IPR003121">
    <property type="entry name" value="SWIB_MDM2_domain"/>
</dbReference>
<dbReference type="FunFam" id="3.90.70.200:FF:000002">
    <property type="entry name" value="Zinc finger CCCH domain-containing protein 19"/>
    <property type="match status" value="1"/>
</dbReference>
<dbReference type="InterPro" id="IPR036128">
    <property type="entry name" value="Plus3-like_sf"/>
</dbReference>
<dbReference type="Gene3D" id="3.30.1490.40">
    <property type="match status" value="1"/>
</dbReference>
<dbReference type="EMBL" id="QPKB01000003">
    <property type="protein sequence ID" value="RWR79166.1"/>
    <property type="molecule type" value="Genomic_DNA"/>
</dbReference>
<dbReference type="Gene3D" id="3.90.70.200">
    <property type="entry name" value="Plus-3 domain"/>
    <property type="match status" value="1"/>
</dbReference>
<gene>
    <name evidence="13" type="ORF">CKAN_00772800</name>
</gene>
<evidence type="ECO:0000313" key="13">
    <source>
        <dbReference type="EMBL" id="RWR79166.1"/>
    </source>
</evidence>
<sequence length="1699" mass="184469">MEEEDEMSDVYGHQRPEHSAENKLMEDAEHCSLPQFQEFDEFADPELLRCLHTAGEMMAASETMAAMAAKRMDMAEAKAEAEAMVKEMEISDVMKDTVPLNEVGGVEETAKTEVVNEVPEREKMEVVDELPEKEVVREAAEVEKETVERAAVTEREVVKEASETGVVEQTGAEVKVSEVEVTKEDAEEFRKETAEMVAEEELVEVDKETVEMETEELAKDSMEMETEELAKETTEMEMEELAKETTGTVAETVVVKEGLEAETEMVGDTVVVKEGLEAETKMVGDTVVVKEGLEGETEMVADTVVVKEGLELETEMVAETVVVNEGLEGGTEMVVETDTVKEGLRVEAVKEASESEVATEASRPKKGGGGKRKRGRTVMRVQSRAPTKKKEEEDVCFICFDGGNLVLCDRRGCPKAYHPSCVNRDEAFFKARGRWNCGWHICSLCQKSAHYMCYTCTYSLCKGCIKESGFVCVRGNKGFCVTCMRTVMLIEQSFPANKEVAVIDFDDKSNWEYLFKDYWLDLKGKLSITTEELTSAKNPSKGSGVSVRNEESSGDLYDANDDNGSSSDSSLGHSEARNSATRKKSKKQSRSLTNEVSAPGVKKAVRNEGLSVSGDTEWASNELLDLVAHMKAGDKSVLSQYDVQALLLEYIKQNNLRDPRKKSQIICDSRLQNLFGKARVGHFEMLKLLECHFLIKDVPDDAQGGVSDGEAFYVEAESHSDAISKAGSDKRRKSRKKADERELQTNLDDYAAIDVHNINLVYLKRNLMEDLIDDIDNFQDRVVGSFVRIRISGAGQKQDMYRLVQVVGTGRAAEAYKTGKKTTDVTLEILNLNKTEVITIDIISNQEFSEEECKRLRQSIKCGLISRLTVGEIQEKAKALQAVRVKDALEAEVLRLSHLRDRASEHGQKLELLNTPEERARRFQEIPEIHADPNMDPSYISDDEEDDLDDKKQQDGYARSRDSGFTRRGRDQIYPGKGGLVSNDGWNGGRKGSSTRWESGRNMVTKGVGWDKGDVATSAGEKSTESSQNQGRDAHQPSSWETPKSEVTVTSLETGDWSSQPTTPSGPSPSVVPGVASVPSTGVAISSVSETDKIWHYKDPSGKIHGPFNMTQLRKWSKTGYFPADHRIWKASEKQENSILLTDALIGKFEKEPPQREPHNSLSQQGTSNLRIENQQNDGTWKSNLKDAGSPANGNPDGWGSQLSGLAAPTVDSVTHKDVYSPRVHDSLKDSNTWAGQAQNHGPTPMSFSGQSHRMPFHHAREGQVGGNAGGWDANQNRGSNMNISSGFQSSSPGQSGESWKAQDNSSSKEREMVSAVVPPTIMTKGWGVDQVSRNDSSNLPTPTPKPSGGGWTAGHGTENMWSANSTVPEQPSNVKLAAASNATPPGGSGLPSSEAKGGDKINLGSGDGQRLGPTAENAMPPDGQGLDPPSGAMLRLDDLPSHSPEILLQATDNVPGKGSASGVPVSESLPSGNFVSQSSTMIGNWSAPLMGMAGQPSGWDVGSTVVAGNIQNNSSSANVWNAGSAIQPAIPVNAVRTALPTEIPNTGWGMTPENSNQGWAPGQGNPNMGWGITQQVNSGWAPGAPGNTNMVWGVDAQGNTNVGWCPTPQGNANAGLDPSAGNSNMWGSQPKHPGERFSGQGDRGFQASNSGHGGARPWNRHSGGGGPFRGPPRGQRGVCKFHESGHCKKGASCDYLHT</sequence>
<feature type="coiled-coil region" evidence="6">
    <location>
        <begin position="212"/>
        <end position="244"/>
    </location>
</feature>
<dbReference type="PROSITE" id="PS50016">
    <property type="entry name" value="ZF_PHD_2"/>
    <property type="match status" value="1"/>
</dbReference>
<dbReference type="InterPro" id="IPR004343">
    <property type="entry name" value="Plus-3_dom"/>
</dbReference>
<feature type="compositionally biased region" description="Polar residues" evidence="7">
    <location>
        <begin position="1025"/>
        <end position="1057"/>
    </location>
</feature>
<dbReference type="GO" id="GO:0008270">
    <property type="term" value="F:zinc ion binding"/>
    <property type="evidence" value="ECO:0007669"/>
    <property type="project" value="UniProtKB-KW"/>
</dbReference>